<reference evidence="3" key="1">
    <citation type="journal article" date="2013" name="Nature">
        <title>Pan genome of the phytoplankton Emiliania underpins its global distribution.</title>
        <authorList>
            <person name="Read B.A."/>
            <person name="Kegel J."/>
            <person name="Klute M.J."/>
            <person name="Kuo A."/>
            <person name="Lefebvre S.C."/>
            <person name="Maumus F."/>
            <person name="Mayer C."/>
            <person name="Miller J."/>
            <person name="Monier A."/>
            <person name="Salamov A."/>
            <person name="Young J."/>
            <person name="Aguilar M."/>
            <person name="Claverie J.M."/>
            <person name="Frickenhaus S."/>
            <person name="Gonzalez K."/>
            <person name="Herman E.K."/>
            <person name="Lin Y.C."/>
            <person name="Napier J."/>
            <person name="Ogata H."/>
            <person name="Sarno A.F."/>
            <person name="Shmutz J."/>
            <person name="Schroeder D."/>
            <person name="de Vargas C."/>
            <person name="Verret F."/>
            <person name="von Dassow P."/>
            <person name="Valentin K."/>
            <person name="Van de Peer Y."/>
            <person name="Wheeler G."/>
            <person name="Dacks J.B."/>
            <person name="Delwiche C.F."/>
            <person name="Dyhrman S.T."/>
            <person name="Glockner G."/>
            <person name="John U."/>
            <person name="Richards T."/>
            <person name="Worden A.Z."/>
            <person name="Zhang X."/>
            <person name="Grigoriev I.V."/>
            <person name="Allen A.E."/>
            <person name="Bidle K."/>
            <person name="Borodovsky M."/>
            <person name="Bowler C."/>
            <person name="Brownlee C."/>
            <person name="Cock J.M."/>
            <person name="Elias M."/>
            <person name="Gladyshev V.N."/>
            <person name="Groth M."/>
            <person name="Guda C."/>
            <person name="Hadaegh A."/>
            <person name="Iglesias-Rodriguez M.D."/>
            <person name="Jenkins J."/>
            <person name="Jones B.M."/>
            <person name="Lawson T."/>
            <person name="Leese F."/>
            <person name="Lindquist E."/>
            <person name="Lobanov A."/>
            <person name="Lomsadze A."/>
            <person name="Malik S.B."/>
            <person name="Marsh M.E."/>
            <person name="Mackinder L."/>
            <person name="Mock T."/>
            <person name="Mueller-Roeber B."/>
            <person name="Pagarete A."/>
            <person name="Parker M."/>
            <person name="Probert I."/>
            <person name="Quesneville H."/>
            <person name="Raines C."/>
            <person name="Rensing S.A."/>
            <person name="Riano-Pachon D.M."/>
            <person name="Richier S."/>
            <person name="Rokitta S."/>
            <person name="Shiraiwa Y."/>
            <person name="Soanes D.M."/>
            <person name="van der Giezen M."/>
            <person name="Wahlund T.M."/>
            <person name="Williams B."/>
            <person name="Wilson W."/>
            <person name="Wolfe G."/>
            <person name="Wurch L.L."/>
        </authorList>
    </citation>
    <scope>NUCLEOTIDE SEQUENCE</scope>
</reference>
<keyword evidence="1" id="KW-0472">Membrane</keyword>
<protein>
    <recommendedName>
        <fullName evidence="4">HTTM domain-containing protein</fullName>
    </recommendedName>
</protein>
<evidence type="ECO:0000313" key="2">
    <source>
        <dbReference type="EnsemblProtists" id="EOD32003"/>
    </source>
</evidence>
<dbReference type="EnsemblProtists" id="EOD32003">
    <property type="protein sequence ID" value="EOD32003"/>
    <property type="gene ID" value="EMIHUDRAFT_99009"/>
</dbReference>
<dbReference type="KEGG" id="ehx:EMIHUDRAFT_99009"/>
<reference evidence="2" key="2">
    <citation type="submission" date="2024-10" db="UniProtKB">
        <authorList>
            <consortium name="EnsemblProtists"/>
        </authorList>
    </citation>
    <scope>IDENTIFICATION</scope>
</reference>
<organism evidence="2 3">
    <name type="scientific">Emiliania huxleyi (strain CCMP1516)</name>
    <dbReference type="NCBI Taxonomy" id="280463"/>
    <lineage>
        <taxon>Eukaryota</taxon>
        <taxon>Haptista</taxon>
        <taxon>Haptophyta</taxon>
        <taxon>Prymnesiophyceae</taxon>
        <taxon>Isochrysidales</taxon>
        <taxon>Noelaerhabdaceae</taxon>
        <taxon>Emiliania</taxon>
    </lineage>
</organism>
<feature type="transmembrane region" description="Helical" evidence="1">
    <location>
        <begin position="298"/>
        <end position="315"/>
    </location>
</feature>
<dbReference type="RefSeq" id="XP_005784432.1">
    <property type="nucleotide sequence ID" value="XM_005784375.1"/>
</dbReference>
<dbReference type="PaxDb" id="2903-EOD32003"/>
<keyword evidence="1" id="KW-0812">Transmembrane</keyword>
<sequence length="589" mass="62949">MRPDNAQLLISPLAAYTLLSGLSMVPELTRGSLAARGPSEVGMLVLWLAAAAYPQNSSLAILAFGTRIVWWLSDLPFTWDSELMVALTDLAVVLHMIADGNKAADGVPLGQSMRRMMGWFYWFAGFWKINSSFLDSRYSCASLYFASLLDAYVPAHMLTPGLTNAAIAAAPALTIIVECGVGVLFLARAYCSRAPRCGTAGVLLATALHVGIDLTPPPNNIAAFSHKAALRYVWFAPRGSAAAIYEVRAHPLVGSVYVAVGAAVLALTIAAQQPASWAQWTAAPLDALRSTDVCAVDWHIVAHCALSALLVRALWLGEGRTPRADVPAEPAPTPLVHVLTLLCLLWCCAAVVLGTLEINTPNMFSNLRMQGGTNHLLRVPTSLLHTWRYSGWAVGDDPFSGGVVRIEHSTSSHINELYPSEFTAILTPGTVRLLAAANHSGRHFNSAVSRIVGPFAVPPRAADAPFVRFTLPAFEVRRLLRDARAHGDPFELTYTSLPNATGDERWRTSAKGRTIRLVEGGAGGAGSCTVVAAGDGGADACQPSDLALAPFPTRDFVARPLEAALGFLQTWNALPILREGDDELHCYGS</sequence>
<dbReference type="AlphaFoldDB" id="A0A0D3K8B8"/>
<dbReference type="Proteomes" id="UP000013827">
    <property type="component" value="Unassembled WGS sequence"/>
</dbReference>
<dbReference type="GeneID" id="17277276"/>
<keyword evidence="1" id="KW-1133">Transmembrane helix</keyword>
<feature type="transmembrane region" description="Helical" evidence="1">
    <location>
        <begin position="165"/>
        <end position="186"/>
    </location>
</feature>
<evidence type="ECO:0000256" key="1">
    <source>
        <dbReference type="SAM" id="Phobius"/>
    </source>
</evidence>
<accession>A0A0D3K8B8</accession>
<feature type="transmembrane region" description="Helical" evidence="1">
    <location>
        <begin position="335"/>
        <end position="356"/>
    </location>
</feature>
<keyword evidence="3" id="KW-1185">Reference proteome</keyword>
<proteinExistence type="predicted"/>
<dbReference type="HOGENOM" id="CLU_019724_0_0_1"/>
<name>A0A0D3K8B8_EMIH1</name>
<evidence type="ECO:0000313" key="3">
    <source>
        <dbReference type="Proteomes" id="UP000013827"/>
    </source>
</evidence>
<evidence type="ECO:0008006" key="4">
    <source>
        <dbReference type="Google" id="ProtNLM"/>
    </source>
</evidence>